<reference evidence="8" key="1">
    <citation type="submission" date="2022-12" db="EMBL/GenBank/DDBJ databases">
        <title>Draft genome assemblies for two species of Escallonia (Escalloniales).</title>
        <authorList>
            <person name="Chanderbali A."/>
            <person name="Dervinis C."/>
            <person name="Anghel I."/>
            <person name="Soltis D."/>
            <person name="Soltis P."/>
            <person name="Zapata F."/>
        </authorList>
    </citation>
    <scope>NUCLEOTIDE SEQUENCE</scope>
    <source>
        <strain evidence="8">UCBG64.0493</strain>
        <tissue evidence="8">Leaf</tissue>
    </source>
</reference>
<gene>
    <name evidence="8" type="ORF">RJ639_006171</name>
</gene>
<keyword evidence="9" id="KW-1185">Reference proteome</keyword>
<evidence type="ECO:0000256" key="4">
    <source>
        <dbReference type="ARBA" id="ARBA00023054"/>
    </source>
</evidence>
<evidence type="ECO:0000256" key="5">
    <source>
        <dbReference type="ARBA" id="ARBA00023089"/>
    </source>
</evidence>
<evidence type="ECO:0000256" key="1">
    <source>
        <dbReference type="ARBA" id="ARBA00005405"/>
    </source>
</evidence>
<feature type="coiled-coil region" evidence="6">
    <location>
        <begin position="190"/>
        <end position="217"/>
    </location>
</feature>
<sequence>MAARGHIPAGYGAPGMMRHGPFPAGQRLRETFPPELENKLAVQAAEIERLDGENRRLAATQVALRQDLAAAQQDIQRHRAHLRSIQTETDIQIRVLLDKIAKMEVDIRAGESIKKERQQAHMEAQSLLTARQELTAEIQCATLELDKAHADVKKLPEMHAQLDSLRQEHHRLRTTFEYEKGLNIEKVGQMQVMEKDLVRMAREMEKLRAEVLNAEKRARAPNPYGGPMYPPLPMHATGGYSDSYGRPHGQMGVGATGEAMIPYGSGNAAAPPGGVGSAASPSAGGNSSWGGGYDASYARR</sequence>
<keyword evidence="4 6" id="KW-0175">Coiled coil</keyword>
<feature type="compositionally biased region" description="Low complexity" evidence="7">
    <location>
        <begin position="266"/>
        <end position="286"/>
    </location>
</feature>
<comment type="similarity">
    <text evidence="1">Belongs to the FLX family.</text>
</comment>
<comment type="caution">
    <text evidence="8">The sequence shown here is derived from an EMBL/GenBank/DDBJ whole genome shotgun (WGS) entry which is preliminary data.</text>
</comment>
<dbReference type="InterPro" id="IPR040353">
    <property type="entry name" value="FLX/FLX-like"/>
</dbReference>
<accession>A0AA89AW24</accession>
<evidence type="ECO:0000256" key="2">
    <source>
        <dbReference type="ARBA" id="ARBA00022473"/>
    </source>
</evidence>
<dbReference type="PANTHER" id="PTHR33405">
    <property type="entry name" value="PROTEIN FLX-LIKE 2"/>
    <property type="match status" value="1"/>
</dbReference>
<dbReference type="AlphaFoldDB" id="A0AA89AW24"/>
<dbReference type="PANTHER" id="PTHR33405:SF18">
    <property type="entry name" value="PROTEIN FLX-LIKE 4"/>
    <property type="match status" value="1"/>
</dbReference>
<feature type="region of interest" description="Disordered" evidence="7">
    <location>
        <begin position="266"/>
        <end position="300"/>
    </location>
</feature>
<evidence type="ECO:0000313" key="8">
    <source>
        <dbReference type="EMBL" id="KAK3017357.1"/>
    </source>
</evidence>
<dbReference type="Proteomes" id="UP001188597">
    <property type="component" value="Unassembled WGS sequence"/>
</dbReference>
<evidence type="ECO:0000256" key="6">
    <source>
        <dbReference type="SAM" id="Coils"/>
    </source>
</evidence>
<feature type="coiled-coil region" evidence="6">
    <location>
        <begin position="124"/>
        <end position="151"/>
    </location>
</feature>
<keyword evidence="5" id="KW-0287">Flowering</keyword>
<proteinExistence type="inferred from homology"/>
<evidence type="ECO:0000313" key="9">
    <source>
        <dbReference type="Proteomes" id="UP001188597"/>
    </source>
</evidence>
<dbReference type="GO" id="GO:0009908">
    <property type="term" value="P:flower development"/>
    <property type="evidence" value="ECO:0007669"/>
    <property type="project" value="UniProtKB-KW"/>
</dbReference>
<evidence type="ECO:0008006" key="10">
    <source>
        <dbReference type="Google" id="ProtNLM"/>
    </source>
</evidence>
<dbReference type="EMBL" id="JAVXUP010001007">
    <property type="protein sequence ID" value="KAK3017357.1"/>
    <property type="molecule type" value="Genomic_DNA"/>
</dbReference>
<keyword evidence="2" id="KW-0217">Developmental protein</keyword>
<dbReference type="GO" id="GO:0030154">
    <property type="term" value="P:cell differentiation"/>
    <property type="evidence" value="ECO:0007669"/>
    <property type="project" value="UniProtKB-KW"/>
</dbReference>
<evidence type="ECO:0000256" key="3">
    <source>
        <dbReference type="ARBA" id="ARBA00022782"/>
    </source>
</evidence>
<protein>
    <recommendedName>
        <fullName evidence="10">Protein FLX-like 4</fullName>
    </recommendedName>
</protein>
<keyword evidence="3" id="KW-0221">Differentiation</keyword>
<organism evidence="8 9">
    <name type="scientific">Escallonia herrerae</name>
    <dbReference type="NCBI Taxonomy" id="1293975"/>
    <lineage>
        <taxon>Eukaryota</taxon>
        <taxon>Viridiplantae</taxon>
        <taxon>Streptophyta</taxon>
        <taxon>Embryophyta</taxon>
        <taxon>Tracheophyta</taxon>
        <taxon>Spermatophyta</taxon>
        <taxon>Magnoliopsida</taxon>
        <taxon>eudicotyledons</taxon>
        <taxon>Gunneridae</taxon>
        <taxon>Pentapetalae</taxon>
        <taxon>asterids</taxon>
        <taxon>campanulids</taxon>
        <taxon>Escalloniales</taxon>
        <taxon>Escalloniaceae</taxon>
        <taxon>Escallonia</taxon>
    </lineage>
</organism>
<name>A0AA89AW24_9ASTE</name>
<evidence type="ECO:0000256" key="7">
    <source>
        <dbReference type="SAM" id="MobiDB-lite"/>
    </source>
</evidence>